<feature type="domain" description="Calcineurin-like phosphoesterase" evidence="5">
    <location>
        <begin position="12"/>
        <end position="306"/>
    </location>
</feature>
<keyword evidence="2" id="KW-0378">Hydrolase</keyword>
<dbReference type="STRING" id="879305.HMPREF9290_0660"/>
<gene>
    <name evidence="6" type="ORF">HMPREF9290_0660</name>
</gene>
<dbReference type="Proteomes" id="UP000005286">
    <property type="component" value="Unassembled WGS sequence"/>
</dbReference>
<reference evidence="6 7" key="1">
    <citation type="submission" date="2011-01" db="EMBL/GenBank/DDBJ databases">
        <authorList>
            <person name="Durkin A.S."/>
            <person name="Madupu R."/>
            <person name="Torralba M."/>
            <person name="Gillis M."/>
            <person name="Methe B."/>
            <person name="Sutton G."/>
            <person name="Nelson K.E."/>
        </authorList>
    </citation>
    <scope>NUCLEOTIDE SEQUENCE [LARGE SCALE GENOMIC DNA]</scope>
    <source>
        <strain evidence="6 7">ACS-065-V-Col13</strain>
    </source>
</reference>
<dbReference type="InterPro" id="IPR004843">
    <property type="entry name" value="Calcineurin-like_PHP"/>
</dbReference>
<comment type="similarity">
    <text evidence="4">Belongs to the cyclic nucleotide phosphodiesterase class-III family.</text>
</comment>
<dbReference type="InterPro" id="IPR029052">
    <property type="entry name" value="Metallo-depent_PP-like"/>
</dbReference>
<dbReference type="Pfam" id="PF00149">
    <property type="entry name" value="Metallophos"/>
    <property type="match status" value="1"/>
</dbReference>
<dbReference type="eggNOG" id="COG1409">
    <property type="taxonomic scope" value="Bacteria"/>
</dbReference>
<dbReference type="PANTHER" id="PTHR42988:SF2">
    <property type="entry name" value="CYCLIC NUCLEOTIDE PHOSPHODIESTERASE CBUA0032-RELATED"/>
    <property type="match status" value="1"/>
</dbReference>
<dbReference type="InterPro" id="IPR050884">
    <property type="entry name" value="CNP_phosphodiesterase-III"/>
</dbReference>
<evidence type="ECO:0000256" key="4">
    <source>
        <dbReference type="ARBA" id="ARBA00025742"/>
    </source>
</evidence>
<name>F0GX10_9FIRM</name>
<evidence type="ECO:0000313" key="6">
    <source>
        <dbReference type="EMBL" id="EGC81650.1"/>
    </source>
</evidence>
<organism evidence="6 7">
    <name type="scientific">Anaerococcus prevotii ACS-065-V-Col13</name>
    <dbReference type="NCBI Taxonomy" id="879305"/>
    <lineage>
        <taxon>Bacteria</taxon>
        <taxon>Bacillati</taxon>
        <taxon>Bacillota</taxon>
        <taxon>Tissierellia</taxon>
        <taxon>Tissierellales</taxon>
        <taxon>Peptoniphilaceae</taxon>
        <taxon>Anaerococcus</taxon>
    </lineage>
</organism>
<dbReference type="AlphaFoldDB" id="F0GX10"/>
<keyword evidence="1" id="KW-0479">Metal-binding</keyword>
<evidence type="ECO:0000256" key="2">
    <source>
        <dbReference type="ARBA" id="ARBA00022801"/>
    </source>
</evidence>
<dbReference type="RefSeq" id="WP_004835226.1">
    <property type="nucleotide sequence ID" value="NZ_AEXM01000028.1"/>
</dbReference>
<protein>
    <submittedName>
        <fullName evidence="6">Ser/Thr phosphatase family protein</fullName>
    </submittedName>
</protein>
<dbReference type="SUPFAM" id="SSF56300">
    <property type="entry name" value="Metallo-dependent phosphatases"/>
    <property type="match status" value="1"/>
</dbReference>
<dbReference type="PANTHER" id="PTHR42988">
    <property type="entry name" value="PHOSPHOHYDROLASE"/>
    <property type="match status" value="1"/>
</dbReference>
<evidence type="ECO:0000256" key="1">
    <source>
        <dbReference type="ARBA" id="ARBA00022723"/>
    </source>
</evidence>
<keyword evidence="3" id="KW-0408">Iron</keyword>
<comment type="caution">
    <text evidence="6">The sequence shown here is derived from an EMBL/GenBank/DDBJ whole genome shotgun (WGS) entry which is preliminary data.</text>
</comment>
<evidence type="ECO:0000259" key="5">
    <source>
        <dbReference type="Pfam" id="PF00149"/>
    </source>
</evidence>
<sequence length="710" mass="82685">MNKEIIKDFDISIISDPHVLANSLMGTSESFIKELKVERKLVVESEALFKRALEIVDRAQSEYLILPGDLVKEGEYESHKLVAKYLKIWKEKNPKRKIFMIPGNHDINNHRSYDYKKDQKTKNVSPREFEEIYDFIYKDDSIVEFFRDSDIFKSYLDKVNKIYDRSDEFSYYAHGYFSYLARIKKNPSTENGLSIIMVDTSIYSADTEEKHRDGRENIPGSITLEQIRWIVEKIEEAKARKDMVILVAHHALVPNFRNQEVAFSPFIIKEWREVLEDDDPRINGKTPIQVFADCGVKFVFTGHLHENGTAKYTSALGNSIYDIQTGSTITYPLPIRHIYIENKTSTDHGFDVFVNTELIDKFIYTDHYGKHHKVDDAILYTMTDQLSLNDVIHNYIRIQANNPKLDKLHFKKEIIDNISSKTGINIPYENYMNEIVFPKIADRFPIYSKFIGRIIVNDINNHYEFRIKALANTLFIKAENIEESVDNILAQAEKILTPTFVINAMDEITNKIFSMPIDDEGHTFYDFANYIYQYRSTNPKEKPAYIQHMIDNINDHSYDIIGTLLDYGASEINEVFDKVTSEIKLEKDGSNKKFFNDLIQTKGFPVNLAYKYMVARVTALRDLLNFFSRFITKKSKITGVDLAKTIAYSRVVRRAKENISNKMFGQASLRYFVLGLIGEINQEMTSIYQNANLNELDHYFNYIEYDDTNN</sequence>
<dbReference type="Gene3D" id="3.60.21.10">
    <property type="match status" value="1"/>
</dbReference>
<evidence type="ECO:0000313" key="7">
    <source>
        <dbReference type="Proteomes" id="UP000005286"/>
    </source>
</evidence>
<dbReference type="GO" id="GO:0016787">
    <property type="term" value="F:hydrolase activity"/>
    <property type="evidence" value="ECO:0007669"/>
    <property type="project" value="UniProtKB-KW"/>
</dbReference>
<evidence type="ECO:0000256" key="3">
    <source>
        <dbReference type="ARBA" id="ARBA00023004"/>
    </source>
</evidence>
<dbReference type="PATRIC" id="fig|879305.3.peg.1347"/>
<dbReference type="GO" id="GO:0046872">
    <property type="term" value="F:metal ion binding"/>
    <property type="evidence" value="ECO:0007669"/>
    <property type="project" value="UniProtKB-KW"/>
</dbReference>
<proteinExistence type="inferred from homology"/>
<accession>F0GX10</accession>
<keyword evidence="7" id="KW-1185">Reference proteome</keyword>
<dbReference type="EMBL" id="AEXM01000028">
    <property type="protein sequence ID" value="EGC81650.1"/>
    <property type="molecule type" value="Genomic_DNA"/>
</dbReference>